<proteinExistence type="predicted"/>
<evidence type="ECO:0008006" key="4">
    <source>
        <dbReference type="Google" id="ProtNLM"/>
    </source>
</evidence>
<keyword evidence="1" id="KW-0732">Signal</keyword>
<feature type="chain" id="PRO_5043764796" description="Tyrosine-protein kinase ephrin type A/B receptor-like domain-containing protein" evidence="1">
    <location>
        <begin position="24"/>
        <end position="98"/>
    </location>
</feature>
<comment type="caution">
    <text evidence="2">The sequence shown here is derived from an EMBL/GenBank/DDBJ whole genome shotgun (WGS) entry which is preliminary data.</text>
</comment>
<evidence type="ECO:0000313" key="2">
    <source>
        <dbReference type="EMBL" id="KAG8562505.1"/>
    </source>
</evidence>
<organism evidence="2 3">
    <name type="scientific">Engystomops pustulosus</name>
    <name type="common">Tungara frog</name>
    <name type="synonym">Physalaemus pustulosus</name>
    <dbReference type="NCBI Taxonomy" id="76066"/>
    <lineage>
        <taxon>Eukaryota</taxon>
        <taxon>Metazoa</taxon>
        <taxon>Chordata</taxon>
        <taxon>Craniata</taxon>
        <taxon>Vertebrata</taxon>
        <taxon>Euteleostomi</taxon>
        <taxon>Amphibia</taxon>
        <taxon>Batrachia</taxon>
        <taxon>Anura</taxon>
        <taxon>Neobatrachia</taxon>
        <taxon>Hyloidea</taxon>
        <taxon>Leptodactylidae</taxon>
        <taxon>Leiuperinae</taxon>
        <taxon>Engystomops</taxon>
    </lineage>
</organism>
<accession>A0AAV7AT32</accession>
<dbReference type="EMBL" id="WNYA01000007">
    <property type="protein sequence ID" value="KAG8562505.1"/>
    <property type="molecule type" value="Genomic_DNA"/>
</dbReference>
<feature type="signal peptide" evidence="1">
    <location>
        <begin position="1"/>
        <end position="23"/>
    </location>
</feature>
<sequence>MHTSAPAALRCLLLLVLVRFCLSQSTSISFIQPANCSGAQYYSSARFSCNSCSSGVRSSDGLSCACPSGFAVSDLGSPQVTCSPCQSVNLDRLMAAFR</sequence>
<gene>
    <name evidence="2" type="ORF">GDO81_015704</name>
</gene>
<dbReference type="Proteomes" id="UP000824782">
    <property type="component" value="Unassembled WGS sequence"/>
</dbReference>
<keyword evidence="3" id="KW-1185">Reference proteome</keyword>
<reference evidence="2" key="1">
    <citation type="thesis" date="2020" institute="ProQuest LLC" country="789 East Eisenhower Parkway, Ann Arbor, MI, USA">
        <title>Comparative Genomics and Chromosome Evolution.</title>
        <authorList>
            <person name="Mudd A.B."/>
        </authorList>
    </citation>
    <scope>NUCLEOTIDE SEQUENCE</scope>
    <source>
        <strain evidence="2">237g6f4</strain>
        <tissue evidence="2">Blood</tissue>
    </source>
</reference>
<evidence type="ECO:0000313" key="3">
    <source>
        <dbReference type="Proteomes" id="UP000824782"/>
    </source>
</evidence>
<dbReference type="AlphaFoldDB" id="A0AAV7AT32"/>
<name>A0AAV7AT32_ENGPU</name>
<protein>
    <recommendedName>
        <fullName evidence="4">Tyrosine-protein kinase ephrin type A/B receptor-like domain-containing protein</fullName>
    </recommendedName>
</protein>
<evidence type="ECO:0000256" key="1">
    <source>
        <dbReference type="SAM" id="SignalP"/>
    </source>
</evidence>